<evidence type="ECO:0000313" key="2">
    <source>
        <dbReference type="Proteomes" id="UP000385207"/>
    </source>
</evidence>
<gene>
    <name evidence="1" type="ORF">PS862_03865</name>
</gene>
<reference evidence="1 2" key="1">
    <citation type="submission" date="2019-09" db="EMBL/GenBank/DDBJ databases">
        <authorList>
            <person name="Chandra G."/>
            <person name="Truman W A."/>
        </authorList>
    </citation>
    <scope>NUCLEOTIDE SEQUENCE [LARGE SCALE GENOMIC DNA]</scope>
    <source>
        <strain evidence="1">PS862</strain>
    </source>
</reference>
<accession>A0A5E7M8T6</accession>
<proteinExistence type="predicted"/>
<organism evidence="1 2">
    <name type="scientific">Pseudomonas fluorescens</name>
    <dbReference type="NCBI Taxonomy" id="294"/>
    <lineage>
        <taxon>Bacteria</taxon>
        <taxon>Pseudomonadati</taxon>
        <taxon>Pseudomonadota</taxon>
        <taxon>Gammaproteobacteria</taxon>
        <taxon>Pseudomonadales</taxon>
        <taxon>Pseudomonadaceae</taxon>
        <taxon>Pseudomonas</taxon>
    </lineage>
</organism>
<name>A0A5E7M8T6_PSEFL</name>
<dbReference type="EMBL" id="CABVII010000017">
    <property type="protein sequence ID" value="VVP21175.1"/>
    <property type="molecule type" value="Genomic_DNA"/>
</dbReference>
<sequence length="58" mass="6648">MVALLASRGMQIHDPSGSERKLAQLGYYRLSGFWYPAREFKMNGLQQDVTNAKFILNK</sequence>
<dbReference type="AlphaFoldDB" id="A0A5E7M8T6"/>
<evidence type="ECO:0000313" key="1">
    <source>
        <dbReference type="EMBL" id="VVP21175.1"/>
    </source>
</evidence>
<protein>
    <submittedName>
        <fullName evidence="1">Uncharacterized protein</fullName>
    </submittedName>
</protein>
<dbReference type="Proteomes" id="UP000385207">
    <property type="component" value="Unassembled WGS sequence"/>
</dbReference>